<dbReference type="SUPFAM" id="SSF52980">
    <property type="entry name" value="Restriction endonuclease-like"/>
    <property type="match status" value="1"/>
</dbReference>
<comment type="similarity">
    <text evidence="1 2">Belongs to the UPF0102 family.</text>
</comment>
<reference evidence="3" key="2">
    <citation type="submission" date="2020-09" db="EMBL/GenBank/DDBJ databases">
        <authorList>
            <person name="Sun Q."/>
            <person name="Zhou Y."/>
        </authorList>
    </citation>
    <scope>NUCLEOTIDE SEQUENCE</scope>
    <source>
        <strain evidence="3">CGMCC 1.16067</strain>
    </source>
</reference>
<evidence type="ECO:0000256" key="1">
    <source>
        <dbReference type="ARBA" id="ARBA00006738"/>
    </source>
</evidence>
<protein>
    <recommendedName>
        <fullName evidence="2">UPF0102 protein GCM10011519_10660</fullName>
    </recommendedName>
</protein>
<dbReference type="NCBIfam" id="NF009154">
    <property type="entry name" value="PRK12497.3-3"/>
    <property type="match status" value="1"/>
</dbReference>
<accession>A0A917F2N5</accession>
<evidence type="ECO:0000256" key="2">
    <source>
        <dbReference type="HAMAP-Rule" id="MF_00048"/>
    </source>
</evidence>
<dbReference type="InterPro" id="IPR011856">
    <property type="entry name" value="tRNA_endonuc-like_dom_sf"/>
</dbReference>
<comment type="caution">
    <text evidence="3">The sequence shown here is derived from an EMBL/GenBank/DDBJ whole genome shotgun (WGS) entry which is preliminary data.</text>
</comment>
<evidence type="ECO:0000313" key="3">
    <source>
        <dbReference type="EMBL" id="GGF38904.1"/>
    </source>
</evidence>
<dbReference type="PANTHER" id="PTHR34039">
    <property type="entry name" value="UPF0102 PROTEIN YRAN"/>
    <property type="match status" value="1"/>
</dbReference>
<dbReference type="Pfam" id="PF02021">
    <property type="entry name" value="UPF0102"/>
    <property type="match status" value="1"/>
</dbReference>
<dbReference type="NCBIfam" id="NF009150">
    <property type="entry name" value="PRK12497.1-3"/>
    <property type="match status" value="1"/>
</dbReference>
<dbReference type="Gene3D" id="3.40.1350.10">
    <property type="match status" value="1"/>
</dbReference>
<dbReference type="InterPro" id="IPR003509">
    <property type="entry name" value="UPF0102_YraN-like"/>
</dbReference>
<dbReference type="GO" id="GO:0003676">
    <property type="term" value="F:nucleic acid binding"/>
    <property type="evidence" value="ECO:0007669"/>
    <property type="project" value="InterPro"/>
</dbReference>
<dbReference type="AlphaFoldDB" id="A0A917F2N5"/>
<dbReference type="RefSeq" id="WP_188778864.1">
    <property type="nucleotide sequence ID" value="NZ_BMKQ01000001.1"/>
</dbReference>
<name>A0A917F2N5_9ACTN</name>
<evidence type="ECO:0000313" key="4">
    <source>
        <dbReference type="Proteomes" id="UP000649179"/>
    </source>
</evidence>
<organism evidence="3 4">
    <name type="scientific">Marmoricola endophyticus</name>
    <dbReference type="NCBI Taxonomy" id="2040280"/>
    <lineage>
        <taxon>Bacteria</taxon>
        <taxon>Bacillati</taxon>
        <taxon>Actinomycetota</taxon>
        <taxon>Actinomycetes</taxon>
        <taxon>Propionibacteriales</taxon>
        <taxon>Nocardioidaceae</taxon>
        <taxon>Marmoricola</taxon>
    </lineage>
</organism>
<dbReference type="PANTHER" id="PTHR34039:SF1">
    <property type="entry name" value="UPF0102 PROTEIN YRAN"/>
    <property type="match status" value="1"/>
</dbReference>
<dbReference type="CDD" id="cd20736">
    <property type="entry name" value="PoNe_Nuclease"/>
    <property type="match status" value="1"/>
</dbReference>
<dbReference type="NCBIfam" id="TIGR00252">
    <property type="entry name" value="YraN family protein"/>
    <property type="match status" value="1"/>
</dbReference>
<dbReference type="Proteomes" id="UP000649179">
    <property type="component" value="Unassembled WGS sequence"/>
</dbReference>
<reference evidence="3" key="1">
    <citation type="journal article" date="2014" name="Int. J. Syst. Evol. Microbiol.">
        <title>Complete genome sequence of Corynebacterium casei LMG S-19264T (=DSM 44701T), isolated from a smear-ripened cheese.</title>
        <authorList>
            <consortium name="US DOE Joint Genome Institute (JGI-PGF)"/>
            <person name="Walter F."/>
            <person name="Albersmeier A."/>
            <person name="Kalinowski J."/>
            <person name="Ruckert C."/>
        </authorList>
    </citation>
    <scope>NUCLEOTIDE SEQUENCE</scope>
    <source>
        <strain evidence="3">CGMCC 1.16067</strain>
    </source>
</reference>
<dbReference type="HAMAP" id="MF_00048">
    <property type="entry name" value="UPF0102"/>
    <property type="match status" value="1"/>
</dbReference>
<keyword evidence="4" id="KW-1185">Reference proteome</keyword>
<gene>
    <name evidence="3" type="ORF">GCM10011519_10660</name>
</gene>
<proteinExistence type="inferred from homology"/>
<sequence length="121" mass="13600">MSTGQQNLALGRYGEDVALRALEEQGLVLLERNWRCRAGEIDLILTEGETVVFCEVKTRRTTAYGHPLEAVTPVKAARLRLLAERWLEEQGRRRVDVRIDVVSVLQDGHGAGRVEHLRGVV</sequence>
<dbReference type="InterPro" id="IPR011335">
    <property type="entry name" value="Restrct_endonuc-II-like"/>
</dbReference>
<dbReference type="EMBL" id="BMKQ01000001">
    <property type="protein sequence ID" value="GGF38904.1"/>
    <property type="molecule type" value="Genomic_DNA"/>
</dbReference>